<sequence length="161" mass="18181">MIGKVPYLCAGLTGLPRKDHPRIKGFYAKIADACQEKTGVRPYVPHEHSDPVLNKDLTPPQVYNLDENQVQNKTSVLIVVFIPDPRQDDEEIERYPFGSCGVGMEIQMAREKRVPIIFLFPIGHILSRLPGGVPGLEKILYYENQDHALQMIKEAVTAYHS</sequence>
<proteinExistence type="predicted"/>
<dbReference type="Proteomes" id="UP000176774">
    <property type="component" value="Unassembled WGS sequence"/>
</dbReference>
<dbReference type="Gene3D" id="3.40.50.450">
    <property type="match status" value="1"/>
</dbReference>
<evidence type="ECO:0000313" key="1">
    <source>
        <dbReference type="EMBL" id="OGZ72416.1"/>
    </source>
</evidence>
<protein>
    <recommendedName>
        <fullName evidence="3">CD-NTase-associated protein 12/Pycsar effector protein TIR domain-containing protein</fullName>
    </recommendedName>
</protein>
<dbReference type="AlphaFoldDB" id="A0A1G2ICG1"/>
<gene>
    <name evidence="1" type="ORF">A2908_03190</name>
</gene>
<accession>A0A1G2ICG1</accession>
<organism evidence="1 2">
    <name type="scientific">Candidatus Staskawiczbacteria bacterium RIFCSPLOWO2_01_FULL_38_12b</name>
    <dbReference type="NCBI Taxonomy" id="1802214"/>
    <lineage>
        <taxon>Bacteria</taxon>
        <taxon>Candidatus Staskawicziibacteriota</taxon>
    </lineage>
</organism>
<evidence type="ECO:0008006" key="3">
    <source>
        <dbReference type="Google" id="ProtNLM"/>
    </source>
</evidence>
<dbReference type="EMBL" id="MHPA01000027">
    <property type="protein sequence ID" value="OGZ72416.1"/>
    <property type="molecule type" value="Genomic_DNA"/>
</dbReference>
<reference evidence="1 2" key="1">
    <citation type="journal article" date="2016" name="Nat. Commun.">
        <title>Thousands of microbial genomes shed light on interconnected biogeochemical processes in an aquifer system.</title>
        <authorList>
            <person name="Anantharaman K."/>
            <person name="Brown C.T."/>
            <person name="Hug L.A."/>
            <person name="Sharon I."/>
            <person name="Castelle C.J."/>
            <person name="Probst A.J."/>
            <person name="Thomas B.C."/>
            <person name="Singh A."/>
            <person name="Wilkins M.J."/>
            <person name="Karaoz U."/>
            <person name="Brodie E.L."/>
            <person name="Williams K.H."/>
            <person name="Hubbard S.S."/>
            <person name="Banfield J.F."/>
        </authorList>
    </citation>
    <scope>NUCLEOTIDE SEQUENCE [LARGE SCALE GENOMIC DNA]</scope>
</reference>
<evidence type="ECO:0000313" key="2">
    <source>
        <dbReference type="Proteomes" id="UP000176774"/>
    </source>
</evidence>
<comment type="caution">
    <text evidence="1">The sequence shown here is derived from an EMBL/GenBank/DDBJ whole genome shotgun (WGS) entry which is preliminary data.</text>
</comment>
<name>A0A1G2ICG1_9BACT</name>